<dbReference type="Proteomes" id="UP000887116">
    <property type="component" value="Unassembled WGS sequence"/>
</dbReference>
<evidence type="ECO:0000313" key="2">
    <source>
        <dbReference type="Proteomes" id="UP000887116"/>
    </source>
</evidence>
<comment type="caution">
    <text evidence="1">The sequence shown here is derived from an EMBL/GenBank/DDBJ whole genome shotgun (WGS) entry which is preliminary data.</text>
</comment>
<proteinExistence type="predicted"/>
<gene>
    <name evidence="1" type="ORF">TNCT_331751</name>
</gene>
<keyword evidence="2" id="KW-1185">Reference proteome</keyword>
<reference evidence="1" key="1">
    <citation type="submission" date="2020-07" db="EMBL/GenBank/DDBJ databases">
        <title>Multicomponent nature underlies the extraordinary mechanical properties of spider dragline silk.</title>
        <authorList>
            <person name="Kono N."/>
            <person name="Nakamura H."/>
            <person name="Mori M."/>
            <person name="Yoshida Y."/>
            <person name="Ohtoshi R."/>
            <person name="Malay A.D."/>
            <person name="Moran D.A.P."/>
            <person name="Tomita M."/>
            <person name="Numata K."/>
            <person name="Arakawa K."/>
        </authorList>
    </citation>
    <scope>NUCLEOTIDE SEQUENCE</scope>
</reference>
<organism evidence="1 2">
    <name type="scientific">Trichonephila clavata</name>
    <name type="common">Joro spider</name>
    <name type="synonym">Nephila clavata</name>
    <dbReference type="NCBI Taxonomy" id="2740835"/>
    <lineage>
        <taxon>Eukaryota</taxon>
        <taxon>Metazoa</taxon>
        <taxon>Ecdysozoa</taxon>
        <taxon>Arthropoda</taxon>
        <taxon>Chelicerata</taxon>
        <taxon>Arachnida</taxon>
        <taxon>Araneae</taxon>
        <taxon>Araneomorphae</taxon>
        <taxon>Entelegynae</taxon>
        <taxon>Araneoidea</taxon>
        <taxon>Nephilidae</taxon>
        <taxon>Trichonephila</taxon>
    </lineage>
</organism>
<accession>A0A8X6KZ27</accession>
<sequence>MSVDNQRELVDFVKCSTKILADAKMDLNMSTYGPVGEEVRSTLEGLNAESTLEIFVPVLGIMWNRKGDTINIDIWVLVSEKNI</sequence>
<dbReference type="OrthoDB" id="8065733at2759"/>
<dbReference type="EMBL" id="BMAO01013715">
    <property type="protein sequence ID" value="GFQ90574.1"/>
    <property type="molecule type" value="Genomic_DNA"/>
</dbReference>
<name>A0A8X6KZ27_TRICU</name>
<dbReference type="AlphaFoldDB" id="A0A8X6KZ27"/>
<evidence type="ECO:0000313" key="1">
    <source>
        <dbReference type="EMBL" id="GFQ90574.1"/>
    </source>
</evidence>
<protein>
    <submittedName>
        <fullName evidence="1">Uncharacterized protein</fullName>
    </submittedName>
</protein>